<dbReference type="Proteomes" id="UP000466187">
    <property type="component" value="Chromosome"/>
</dbReference>
<proteinExistence type="predicted"/>
<organism evidence="1 2">
    <name type="scientific">Mycolicibacterium gadium</name>
    <name type="common">Mycobacterium gadium</name>
    <dbReference type="NCBI Taxonomy" id="1794"/>
    <lineage>
        <taxon>Bacteria</taxon>
        <taxon>Bacillati</taxon>
        <taxon>Actinomycetota</taxon>
        <taxon>Actinomycetes</taxon>
        <taxon>Mycobacteriales</taxon>
        <taxon>Mycobacteriaceae</taxon>
        <taxon>Mycolicibacterium</taxon>
    </lineage>
</organism>
<sequence length="81" mass="8639">MRGFRDGIGKPWRVRHGSLEETVGDERVVTDPARGGTLVGRAAGGGPVLEPFTGRKGVDVTRVIAAASHTCHCRAVEFLKL</sequence>
<protein>
    <submittedName>
        <fullName evidence="1">Uncharacterized protein</fullName>
    </submittedName>
</protein>
<dbReference type="EMBL" id="AP022608">
    <property type="protein sequence ID" value="BBZ17841.1"/>
    <property type="molecule type" value="Genomic_DNA"/>
</dbReference>
<name>A0A7I7WMR8_MYCGU</name>
<reference evidence="1 2" key="1">
    <citation type="journal article" date="2019" name="Emerg. Microbes Infect.">
        <title>Comprehensive subspecies identification of 175 nontuberculous mycobacteria species based on 7547 genomic profiles.</title>
        <authorList>
            <person name="Matsumoto Y."/>
            <person name="Kinjo T."/>
            <person name="Motooka D."/>
            <person name="Nabeya D."/>
            <person name="Jung N."/>
            <person name="Uechi K."/>
            <person name="Horii T."/>
            <person name="Iida T."/>
            <person name="Fujita J."/>
            <person name="Nakamura S."/>
        </authorList>
    </citation>
    <scope>NUCLEOTIDE SEQUENCE [LARGE SCALE GENOMIC DNA]</scope>
    <source>
        <strain evidence="1 2">JCM 12688</strain>
    </source>
</reference>
<accession>A0A7I7WMR8</accession>
<dbReference type="KEGG" id="mgad:MGAD_21760"/>
<dbReference type="AlphaFoldDB" id="A0A7I7WMR8"/>
<evidence type="ECO:0000313" key="2">
    <source>
        <dbReference type="Proteomes" id="UP000466187"/>
    </source>
</evidence>
<gene>
    <name evidence="1" type="ORF">MGAD_21760</name>
</gene>
<evidence type="ECO:0000313" key="1">
    <source>
        <dbReference type="EMBL" id="BBZ17841.1"/>
    </source>
</evidence>